<accession>A0A8T0IF20</accession>
<reference evidence="2" key="1">
    <citation type="submission" date="2020-06" db="EMBL/GenBank/DDBJ databases">
        <title>WGS assembly of Ceratodon purpureus strain R40.</title>
        <authorList>
            <person name="Carey S.B."/>
            <person name="Jenkins J."/>
            <person name="Shu S."/>
            <person name="Lovell J.T."/>
            <person name="Sreedasyam A."/>
            <person name="Maumus F."/>
            <person name="Tiley G.P."/>
            <person name="Fernandez-Pozo N."/>
            <person name="Barry K."/>
            <person name="Chen C."/>
            <person name="Wang M."/>
            <person name="Lipzen A."/>
            <person name="Daum C."/>
            <person name="Saski C.A."/>
            <person name="Payton A.C."/>
            <person name="Mcbreen J.C."/>
            <person name="Conrad R.E."/>
            <person name="Kollar L.M."/>
            <person name="Olsson S."/>
            <person name="Huttunen S."/>
            <person name="Landis J.B."/>
            <person name="Wickett N.J."/>
            <person name="Johnson M.G."/>
            <person name="Rensing S.A."/>
            <person name="Grimwood J."/>
            <person name="Schmutz J."/>
            <person name="Mcdaniel S.F."/>
        </authorList>
    </citation>
    <scope>NUCLEOTIDE SEQUENCE</scope>
    <source>
        <strain evidence="2">R40</strain>
    </source>
</reference>
<sequence length="275" mass="29596">MATDNSIPDGLLVDDPKMAYTQKVLEEKELMLRKYIQDNYSKIQNVEKELASLAMEVKLTAGPKKAALEHLRKLIEASTEKIKAARVKEEQARKVWEATMKAVEVEEMNKQRLCDDLRCLVQQSAEAQYSRLEELTSRLEALNPALQGGASQVLSAEPKASPSNGTTAQPQGGNVAVVNGNQLPKAAATEASVNSQKSPPTRREQEGHAAAGSEKPSNNAQAGRPVVRGQHVAVPRGRGRDGGKLVKGPLQLGRSKSDENGGWTGAGFDVDDGPP</sequence>
<protein>
    <recommendedName>
        <fullName evidence="4">RAB6-interacting golgin</fullName>
    </recommendedName>
</protein>
<gene>
    <name evidence="2" type="ORF">KC19_4G256500</name>
</gene>
<comment type="caution">
    <text evidence="2">The sequence shown here is derived from an EMBL/GenBank/DDBJ whole genome shotgun (WGS) entry which is preliminary data.</text>
</comment>
<dbReference type="EMBL" id="CM026424">
    <property type="protein sequence ID" value="KAG0581491.1"/>
    <property type="molecule type" value="Genomic_DNA"/>
</dbReference>
<dbReference type="PANTHER" id="PTHR35315">
    <property type="entry name" value="ACI13"/>
    <property type="match status" value="1"/>
</dbReference>
<feature type="region of interest" description="Disordered" evidence="1">
    <location>
        <begin position="150"/>
        <end position="275"/>
    </location>
</feature>
<feature type="compositionally biased region" description="Polar residues" evidence="1">
    <location>
        <begin position="161"/>
        <end position="172"/>
    </location>
</feature>
<organism evidence="2 3">
    <name type="scientific">Ceratodon purpureus</name>
    <name type="common">Fire moss</name>
    <name type="synonym">Dicranum purpureum</name>
    <dbReference type="NCBI Taxonomy" id="3225"/>
    <lineage>
        <taxon>Eukaryota</taxon>
        <taxon>Viridiplantae</taxon>
        <taxon>Streptophyta</taxon>
        <taxon>Embryophyta</taxon>
        <taxon>Bryophyta</taxon>
        <taxon>Bryophytina</taxon>
        <taxon>Bryopsida</taxon>
        <taxon>Dicranidae</taxon>
        <taxon>Pseudoditrichales</taxon>
        <taxon>Ditrichaceae</taxon>
        <taxon>Ceratodon</taxon>
    </lineage>
</organism>
<evidence type="ECO:0008006" key="4">
    <source>
        <dbReference type="Google" id="ProtNLM"/>
    </source>
</evidence>
<keyword evidence="3" id="KW-1185">Reference proteome</keyword>
<evidence type="ECO:0000256" key="1">
    <source>
        <dbReference type="SAM" id="MobiDB-lite"/>
    </source>
</evidence>
<dbReference type="AlphaFoldDB" id="A0A8T0IF20"/>
<dbReference type="Proteomes" id="UP000822688">
    <property type="component" value="Chromosome 4"/>
</dbReference>
<dbReference type="PANTHER" id="PTHR35315:SF1">
    <property type="entry name" value="RAB6-INTERACTING GOLGIN"/>
    <property type="match status" value="1"/>
</dbReference>
<evidence type="ECO:0000313" key="3">
    <source>
        <dbReference type="Proteomes" id="UP000822688"/>
    </source>
</evidence>
<evidence type="ECO:0000313" key="2">
    <source>
        <dbReference type="EMBL" id="KAG0581491.1"/>
    </source>
</evidence>
<name>A0A8T0IF20_CERPU</name>
<proteinExistence type="predicted"/>